<dbReference type="AlphaFoldDB" id="A0A1I0JXK5"/>
<sequence>MTKLECSVKNCMHNSDNYCCKSAILVDGNEAVKPNETCCASFDENKGGAFTNLFKTPETRLEVECDAVKCVYNEDRRCAAERIDIAGDGACECGQTRCATFKAR</sequence>
<organism evidence="2 3">
    <name type="scientific">Enterocloster lavalensis</name>
    <dbReference type="NCBI Taxonomy" id="460384"/>
    <lineage>
        <taxon>Bacteria</taxon>
        <taxon>Bacillati</taxon>
        <taxon>Bacillota</taxon>
        <taxon>Clostridia</taxon>
        <taxon>Lachnospirales</taxon>
        <taxon>Lachnospiraceae</taxon>
        <taxon>Enterocloster</taxon>
    </lineage>
</organism>
<proteinExistence type="predicted"/>
<keyword evidence="3" id="KW-1185">Reference proteome</keyword>
<accession>A0A1I0JXK5</accession>
<dbReference type="InterPro" id="IPR011437">
    <property type="entry name" value="DUF1540"/>
</dbReference>
<dbReference type="Pfam" id="PF07561">
    <property type="entry name" value="DUF1540"/>
    <property type="match status" value="2"/>
</dbReference>
<evidence type="ECO:0000313" key="3">
    <source>
        <dbReference type="Proteomes" id="UP000198508"/>
    </source>
</evidence>
<dbReference type="GeneID" id="93278206"/>
<protein>
    <recommendedName>
        <fullName evidence="1">DUF1540 domain-containing protein</fullName>
    </recommendedName>
</protein>
<dbReference type="EMBL" id="FOIM01000037">
    <property type="protein sequence ID" value="SEU14877.1"/>
    <property type="molecule type" value="Genomic_DNA"/>
</dbReference>
<feature type="domain" description="DUF1540" evidence="1">
    <location>
        <begin position="5"/>
        <end position="42"/>
    </location>
</feature>
<dbReference type="STRING" id="460384.SAMN05216313_13711"/>
<name>A0A1I0JXK5_9FIRM</name>
<evidence type="ECO:0000259" key="1">
    <source>
        <dbReference type="Pfam" id="PF07561"/>
    </source>
</evidence>
<reference evidence="3" key="1">
    <citation type="submission" date="2016-10" db="EMBL/GenBank/DDBJ databases">
        <authorList>
            <person name="Varghese N."/>
            <person name="Submissions S."/>
        </authorList>
    </citation>
    <scope>NUCLEOTIDE SEQUENCE [LARGE SCALE GENOMIC DNA]</scope>
    <source>
        <strain evidence="3">NLAE-zl-G277</strain>
    </source>
</reference>
<dbReference type="RefSeq" id="WP_024734255.1">
    <property type="nucleotide sequence ID" value="NZ_CABJCG010000006.1"/>
</dbReference>
<gene>
    <name evidence="2" type="ORF">SAMN05216313_13711</name>
</gene>
<evidence type="ECO:0000313" key="2">
    <source>
        <dbReference type="EMBL" id="SEU14877.1"/>
    </source>
</evidence>
<dbReference type="Proteomes" id="UP000198508">
    <property type="component" value="Unassembled WGS sequence"/>
</dbReference>
<feature type="domain" description="DUF1540" evidence="1">
    <location>
        <begin position="63"/>
        <end position="101"/>
    </location>
</feature>